<dbReference type="WBParaSite" id="MBELARI_LOCUS16231">
    <property type="protein sequence ID" value="MBELARI_LOCUS16231"/>
    <property type="gene ID" value="MBELARI_LOCUS16231"/>
</dbReference>
<proteinExistence type="predicted"/>
<evidence type="ECO:0000313" key="2">
    <source>
        <dbReference type="WBParaSite" id="MBELARI_LOCUS16231"/>
    </source>
</evidence>
<dbReference type="GO" id="GO:0009890">
    <property type="term" value="P:negative regulation of biosynthetic process"/>
    <property type="evidence" value="ECO:0007669"/>
    <property type="project" value="InterPro"/>
</dbReference>
<evidence type="ECO:0000313" key="1">
    <source>
        <dbReference type="Proteomes" id="UP000887575"/>
    </source>
</evidence>
<keyword evidence="1" id="KW-1185">Reference proteome</keyword>
<dbReference type="Proteomes" id="UP000887575">
    <property type="component" value="Unassembled WGS sequence"/>
</dbReference>
<name>A0AAF3EQQ8_9BILA</name>
<dbReference type="AlphaFoldDB" id="A0AAF3EQQ8"/>
<protein>
    <submittedName>
        <fullName evidence="2">Uncharacterized protein</fullName>
    </submittedName>
</protein>
<reference evidence="2" key="1">
    <citation type="submission" date="2024-02" db="UniProtKB">
        <authorList>
            <consortium name="WormBaseParasite"/>
        </authorList>
    </citation>
    <scope>IDENTIFICATION</scope>
</reference>
<accession>A0AAF3EQQ8</accession>
<sequence length="110" mass="12708">MPYVTVCSFQMHPRGAIVHEDKLMYRVTVEDPAKELLFNRDRTIDASMTALGEICPKKGELKLGEFEHWESDKVSPIEFLNRAEKKGFRVVSMSTTSQGMVTKWTLWRTI</sequence>
<organism evidence="1 2">
    <name type="scientific">Mesorhabditis belari</name>
    <dbReference type="NCBI Taxonomy" id="2138241"/>
    <lineage>
        <taxon>Eukaryota</taxon>
        <taxon>Metazoa</taxon>
        <taxon>Ecdysozoa</taxon>
        <taxon>Nematoda</taxon>
        <taxon>Chromadorea</taxon>
        <taxon>Rhabditida</taxon>
        <taxon>Rhabditina</taxon>
        <taxon>Rhabditomorpha</taxon>
        <taxon>Rhabditoidea</taxon>
        <taxon>Rhabditidae</taxon>
        <taxon>Mesorhabditinae</taxon>
        <taxon>Mesorhabditis</taxon>
    </lineage>
</organism>
<dbReference type="InterPro" id="IPR009112">
    <property type="entry name" value="GTP_CycHdrlase_I_reg"/>
</dbReference>
<dbReference type="Pfam" id="PF06399">
    <property type="entry name" value="GFRP"/>
    <property type="match status" value="1"/>
</dbReference>